<dbReference type="EMBL" id="LN890655">
    <property type="protein sequence ID" value="CUS02679.2"/>
    <property type="molecule type" value="Genomic_DNA"/>
</dbReference>
<dbReference type="Proteomes" id="UP000215027">
    <property type="component" value="Chromosome I"/>
</dbReference>
<dbReference type="KEGG" id="pbf:CFX0092_A0801"/>
<evidence type="ECO:0000313" key="3">
    <source>
        <dbReference type="Proteomes" id="UP000215027"/>
    </source>
</evidence>
<sequence>MAKKSGTDADAGPFPAGFGNTAGELEVLRDLIFGNQARDFTRRLSDLDTRLETVRRELKGEQETRTQTVAKTAADQTLALRKEANSRMDKEVQVIGERLEQLTIDLREHIDGTRRAVETRLDRLQDDMTERLHQMEEETRQRDDDLRNELLTLSAWLEDKKTSRHDLGQMLEEIGQRLQAKAQSGAADDSDEE</sequence>
<keyword evidence="3" id="KW-1185">Reference proteome</keyword>
<reference evidence="2" key="1">
    <citation type="submission" date="2016-01" db="EMBL/GenBank/DDBJ databases">
        <authorList>
            <person name="Mcilroy J.S."/>
            <person name="Karst M S."/>
            <person name="Albertsen M."/>
        </authorList>
    </citation>
    <scope>NUCLEOTIDE SEQUENCE</scope>
    <source>
        <strain evidence="2">Cfx-K</strain>
    </source>
</reference>
<keyword evidence="1" id="KW-0175">Coiled coil</keyword>
<evidence type="ECO:0000313" key="2">
    <source>
        <dbReference type="EMBL" id="CUS02679.2"/>
    </source>
</evidence>
<dbReference type="RefSeq" id="WP_157912884.1">
    <property type="nucleotide sequence ID" value="NZ_LN890655.1"/>
</dbReference>
<dbReference type="SUPFAM" id="SSF58113">
    <property type="entry name" value="Apolipoprotein A-I"/>
    <property type="match status" value="1"/>
</dbReference>
<dbReference type="Gene3D" id="1.20.120.20">
    <property type="entry name" value="Apolipoprotein"/>
    <property type="match status" value="1"/>
</dbReference>
<proteinExistence type="predicted"/>
<evidence type="ECO:0000256" key="1">
    <source>
        <dbReference type="SAM" id="Coils"/>
    </source>
</evidence>
<dbReference type="AlphaFoldDB" id="A0A160T0Q7"/>
<feature type="coiled-coil region" evidence="1">
    <location>
        <begin position="37"/>
        <end position="64"/>
    </location>
</feature>
<protein>
    <submittedName>
        <fullName evidence="2">Uncharacterized protein</fullName>
    </submittedName>
</protein>
<name>A0A160T0Q7_9CHLR</name>
<dbReference type="OrthoDB" id="5623405at2"/>
<gene>
    <name evidence="2" type="ORF">CFX0092_A0801</name>
</gene>
<organism evidence="2 3">
    <name type="scientific">Candidatus Promineifilum breve</name>
    <dbReference type="NCBI Taxonomy" id="1806508"/>
    <lineage>
        <taxon>Bacteria</taxon>
        <taxon>Bacillati</taxon>
        <taxon>Chloroflexota</taxon>
        <taxon>Ardenticatenia</taxon>
        <taxon>Candidatus Promineifilales</taxon>
        <taxon>Candidatus Promineifilaceae</taxon>
        <taxon>Candidatus Promineifilum</taxon>
    </lineage>
</organism>
<accession>A0A160T0Q7</accession>